<evidence type="ECO:0008006" key="3">
    <source>
        <dbReference type="Google" id="ProtNLM"/>
    </source>
</evidence>
<evidence type="ECO:0000313" key="2">
    <source>
        <dbReference type="Proteomes" id="UP000051861"/>
    </source>
</evidence>
<proteinExistence type="predicted"/>
<dbReference type="EMBL" id="LIZX01000075">
    <property type="protein sequence ID" value="KPJ66666.1"/>
    <property type="molecule type" value="Genomic_DNA"/>
</dbReference>
<reference evidence="1 2" key="1">
    <citation type="journal article" date="2015" name="Microbiome">
        <title>Genomic resolution of linkages in carbon, nitrogen, and sulfur cycling among widespread estuary sediment bacteria.</title>
        <authorList>
            <person name="Baker B.J."/>
            <person name="Lazar C.S."/>
            <person name="Teske A.P."/>
            <person name="Dick G.J."/>
        </authorList>
    </citation>
    <scope>NUCLEOTIDE SEQUENCE [LARGE SCALE GENOMIC DNA]</scope>
    <source>
        <strain evidence="1">DG_54_3</strain>
    </source>
</reference>
<dbReference type="Gene3D" id="3.40.630.30">
    <property type="match status" value="1"/>
</dbReference>
<dbReference type="SUPFAM" id="SSF55729">
    <property type="entry name" value="Acyl-CoA N-acyltransferases (Nat)"/>
    <property type="match status" value="1"/>
</dbReference>
<protein>
    <recommendedName>
        <fullName evidence="3">N-acetyltransferase domain-containing protein</fullName>
    </recommendedName>
</protein>
<name>A0A0S7XW91_UNCSA</name>
<sequence length="193" mass="22693">MKRTKFDGFEVIWRNEVMNMYALDLKKKISVVEPELSVEWSMHECSVAIDIIEQSILEERSARGDNILVAYAMKNPVAYLFAAKVDTWVGEIDDWFHVATNEVYLYDAHTLPQFRGKRIYPFLICSAAEYFRKRTFHYAMIFSTARNVNSVKGIERCNAKCYEVVNYRNVLGWKCWRYHTGEKHVKSRLGNEI</sequence>
<comment type="caution">
    <text evidence="1">The sequence shown here is derived from an EMBL/GenBank/DDBJ whole genome shotgun (WGS) entry which is preliminary data.</text>
</comment>
<dbReference type="InterPro" id="IPR016181">
    <property type="entry name" value="Acyl_CoA_acyltransferase"/>
</dbReference>
<organism evidence="1 2">
    <name type="scientific">candidate division WOR-1 bacterium DG_54_3</name>
    <dbReference type="NCBI Taxonomy" id="1703775"/>
    <lineage>
        <taxon>Bacteria</taxon>
        <taxon>Bacillati</taxon>
        <taxon>Saganbacteria</taxon>
    </lineage>
</organism>
<evidence type="ECO:0000313" key="1">
    <source>
        <dbReference type="EMBL" id="KPJ66666.1"/>
    </source>
</evidence>
<accession>A0A0S7XW91</accession>
<gene>
    <name evidence="1" type="ORF">AMJ44_08075</name>
</gene>
<dbReference type="Proteomes" id="UP000051861">
    <property type="component" value="Unassembled WGS sequence"/>
</dbReference>
<dbReference type="AlphaFoldDB" id="A0A0S7XW91"/>